<evidence type="ECO:0000313" key="3">
    <source>
        <dbReference type="EMBL" id="KAG6503794.1"/>
    </source>
</evidence>
<name>A0A8J5GHN7_ZINOF</name>
<dbReference type="InterPro" id="IPR044821">
    <property type="entry name" value="At1g28695/At4g15970-like"/>
</dbReference>
<sequence>MFLTNYTLSFSFFLLGSSSLFFPHRHEKTDSDQSRALHSSSSNLNLFCHTFTVPDKSIKLLRAHRNQDGFTGKETRELKKLLKGAANNDNMVIIAMLDEAQNSVFDLFIQSFKVGNGTSSLLNHLVVLALDREGFERCGALHSHCYFPKHTSNLRGSRETMMMARQIEFSRQVLELAYNLIYTDLDVMWFRNPVRQFDCISLLILATERYRGERSFGSRANGAFMFVLSADQTIEFFKTWRLTMRLYAGEDRAAILTRAVREGTYNFGPKVQLLDTDLFGDVCRRDMDLREIYTARAGCCMERGDKLSAMRALARAWRNYTAMSVEEGRSSSAIMARYKCRS</sequence>
<dbReference type="PANTHER" id="PTHR46038:SF13">
    <property type="entry name" value="GLYCOSYLTRANSFERASE"/>
    <property type="match status" value="1"/>
</dbReference>
<dbReference type="PANTHER" id="PTHR46038">
    <property type="entry name" value="EXPRESSED PROTEIN-RELATED"/>
    <property type="match status" value="1"/>
</dbReference>
<accession>A0A8J5GHN7</accession>
<feature type="signal peptide" evidence="1">
    <location>
        <begin position="1"/>
        <end position="18"/>
    </location>
</feature>
<comment type="caution">
    <text evidence="3">The sequence shown here is derived from an EMBL/GenBank/DDBJ whole genome shotgun (WGS) entry which is preliminary data.</text>
</comment>
<evidence type="ECO:0000313" key="4">
    <source>
        <dbReference type="Proteomes" id="UP000734854"/>
    </source>
</evidence>
<proteinExistence type="predicted"/>
<dbReference type="Proteomes" id="UP000734854">
    <property type="component" value="Unassembled WGS sequence"/>
</dbReference>
<dbReference type="Pfam" id="PF03407">
    <property type="entry name" value="Nucleotid_trans"/>
    <property type="match status" value="1"/>
</dbReference>
<evidence type="ECO:0000259" key="2">
    <source>
        <dbReference type="Pfam" id="PF03407"/>
    </source>
</evidence>
<protein>
    <recommendedName>
        <fullName evidence="2">Nucleotide-diphospho-sugar transferase domain-containing protein</fullName>
    </recommendedName>
</protein>
<organism evidence="3 4">
    <name type="scientific">Zingiber officinale</name>
    <name type="common">Ginger</name>
    <name type="synonym">Amomum zingiber</name>
    <dbReference type="NCBI Taxonomy" id="94328"/>
    <lineage>
        <taxon>Eukaryota</taxon>
        <taxon>Viridiplantae</taxon>
        <taxon>Streptophyta</taxon>
        <taxon>Embryophyta</taxon>
        <taxon>Tracheophyta</taxon>
        <taxon>Spermatophyta</taxon>
        <taxon>Magnoliopsida</taxon>
        <taxon>Liliopsida</taxon>
        <taxon>Zingiberales</taxon>
        <taxon>Zingiberaceae</taxon>
        <taxon>Zingiber</taxon>
    </lineage>
</organism>
<evidence type="ECO:0000256" key="1">
    <source>
        <dbReference type="SAM" id="SignalP"/>
    </source>
</evidence>
<keyword evidence="4" id="KW-1185">Reference proteome</keyword>
<reference evidence="3 4" key="1">
    <citation type="submission" date="2020-08" db="EMBL/GenBank/DDBJ databases">
        <title>Plant Genome Project.</title>
        <authorList>
            <person name="Zhang R.-G."/>
        </authorList>
    </citation>
    <scope>NUCLEOTIDE SEQUENCE [LARGE SCALE GENOMIC DNA]</scope>
    <source>
        <tissue evidence="3">Rhizome</tissue>
    </source>
</reference>
<dbReference type="InterPro" id="IPR005069">
    <property type="entry name" value="Nucl-diP-sugar_transferase"/>
</dbReference>
<keyword evidence="1" id="KW-0732">Signal</keyword>
<dbReference type="EMBL" id="JACMSC010000010">
    <property type="protein sequence ID" value="KAG6503794.1"/>
    <property type="molecule type" value="Genomic_DNA"/>
</dbReference>
<dbReference type="AlphaFoldDB" id="A0A8J5GHN7"/>
<gene>
    <name evidence="3" type="ORF">ZIOFF_036118</name>
</gene>
<feature type="domain" description="Nucleotide-diphospho-sugar transferase" evidence="2">
    <location>
        <begin position="121"/>
        <end position="310"/>
    </location>
</feature>
<feature type="chain" id="PRO_5035290346" description="Nucleotide-diphospho-sugar transferase domain-containing protein" evidence="1">
    <location>
        <begin position="19"/>
        <end position="342"/>
    </location>
</feature>